<evidence type="ECO:0000256" key="14">
    <source>
        <dbReference type="RuleBase" id="RU000456"/>
    </source>
</evidence>
<sequence>MKSASMSQWGVSAALLTLSNLVFAAGPQPWQLNMTEGATEISHEVYRMHMMAFIVCCVIGVIVFGAMIYAMFKFRKSKGAVAATWSHNTKAEIIWTITPIVILIAMALPATNVLVNMAYTNDSPMTIKVTGYQWKWRYDYVDYNGANPGIHFLSKLDGLSDRTRQLGSGLDPNAVKTGDENTYLLNVDKPLVVPTDVKIRFVVTADDVIHSWWVPALGWKSDAIPGIINDAWTNIHEPGIYRGQCAELCGQDHGFMPIVVKAVPKAEFEKWLAEQQAADKAAAAPTAPAAAATGTPDNGGHG</sequence>
<evidence type="ECO:0000313" key="22">
    <source>
        <dbReference type="Proteomes" id="UP000291562"/>
    </source>
</evidence>
<dbReference type="GO" id="GO:0005507">
    <property type="term" value="F:copper ion binding"/>
    <property type="evidence" value="ECO:0007669"/>
    <property type="project" value="InterPro"/>
</dbReference>
<evidence type="ECO:0000256" key="17">
    <source>
        <dbReference type="SAM" id="Phobius"/>
    </source>
</evidence>
<feature type="compositionally biased region" description="Low complexity" evidence="16">
    <location>
        <begin position="282"/>
        <end position="296"/>
    </location>
</feature>
<evidence type="ECO:0000256" key="6">
    <source>
        <dbReference type="ARBA" id="ARBA00022723"/>
    </source>
</evidence>
<dbReference type="PROSITE" id="PS00078">
    <property type="entry name" value="COX2"/>
    <property type="match status" value="1"/>
</dbReference>
<evidence type="ECO:0000256" key="11">
    <source>
        <dbReference type="ARBA" id="ARBA00023136"/>
    </source>
</evidence>
<dbReference type="InterPro" id="IPR011759">
    <property type="entry name" value="Cyt_c_oxidase_su2_TM_dom"/>
</dbReference>
<dbReference type="PROSITE" id="PS50857">
    <property type="entry name" value="COX2_CUA"/>
    <property type="match status" value="1"/>
</dbReference>
<keyword evidence="3 14" id="KW-0813">Transport</keyword>
<keyword evidence="7" id="KW-1278">Translocase</keyword>
<dbReference type="RefSeq" id="WP_129835942.1">
    <property type="nucleotide sequence ID" value="NZ_CP035704.1"/>
</dbReference>
<keyword evidence="4 14" id="KW-0679">Respiratory chain</keyword>
<feature type="transmembrane region" description="Helical" evidence="17">
    <location>
        <begin position="48"/>
        <end position="72"/>
    </location>
</feature>
<evidence type="ECO:0000256" key="1">
    <source>
        <dbReference type="ARBA" id="ARBA00004141"/>
    </source>
</evidence>
<feature type="region of interest" description="Disordered" evidence="16">
    <location>
        <begin position="282"/>
        <end position="302"/>
    </location>
</feature>
<evidence type="ECO:0000259" key="19">
    <source>
        <dbReference type="PROSITE" id="PS50857"/>
    </source>
</evidence>
<dbReference type="AlphaFoldDB" id="A0A411HNZ0"/>
<protein>
    <recommendedName>
        <fullName evidence="15">Cytochrome c oxidase subunit 2</fullName>
        <ecNumber evidence="15">7.1.1.9</ecNumber>
    </recommendedName>
</protein>
<dbReference type="PANTHER" id="PTHR22888:SF9">
    <property type="entry name" value="CYTOCHROME C OXIDASE SUBUNIT 2"/>
    <property type="match status" value="1"/>
</dbReference>
<feature type="domain" description="Cytochrome oxidase subunit II transmembrane region profile" evidence="20">
    <location>
        <begin position="26"/>
        <end position="121"/>
    </location>
</feature>
<comment type="function">
    <text evidence="12 15">Subunits I and II form the functional core of the enzyme complex. Electrons originating in cytochrome c are transferred via heme a and Cu(A) to the binuclear center formed by heme a3 and Cu(B).</text>
</comment>
<evidence type="ECO:0000256" key="7">
    <source>
        <dbReference type="ARBA" id="ARBA00022967"/>
    </source>
</evidence>
<keyword evidence="6 15" id="KW-0479">Metal-binding</keyword>
<dbReference type="EMBL" id="CP035704">
    <property type="protein sequence ID" value="QBB72201.1"/>
    <property type="molecule type" value="Genomic_DNA"/>
</dbReference>
<dbReference type="Gene3D" id="2.60.40.420">
    <property type="entry name" value="Cupredoxins - blue copper proteins"/>
    <property type="match status" value="1"/>
</dbReference>
<evidence type="ECO:0000256" key="3">
    <source>
        <dbReference type="ARBA" id="ARBA00022448"/>
    </source>
</evidence>
<dbReference type="PANTHER" id="PTHR22888">
    <property type="entry name" value="CYTOCHROME C OXIDASE, SUBUNIT II"/>
    <property type="match status" value="1"/>
</dbReference>
<comment type="similarity">
    <text evidence="2 14">Belongs to the cytochrome c oxidase subunit 2 family.</text>
</comment>
<dbReference type="Pfam" id="PF02790">
    <property type="entry name" value="COX2_TM"/>
    <property type="match status" value="1"/>
</dbReference>
<evidence type="ECO:0000256" key="18">
    <source>
        <dbReference type="SAM" id="SignalP"/>
    </source>
</evidence>
<feature type="transmembrane region" description="Helical" evidence="17">
    <location>
        <begin position="93"/>
        <end position="115"/>
    </location>
</feature>
<keyword evidence="8 14" id="KW-0249">Electron transport</keyword>
<dbReference type="InterPro" id="IPR036257">
    <property type="entry name" value="Cyt_c_oxidase_su2_TM_sf"/>
</dbReference>
<dbReference type="InterPro" id="IPR002429">
    <property type="entry name" value="CcO_II-like_C"/>
</dbReference>
<dbReference type="GO" id="GO:0042773">
    <property type="term" value="P:ATP synthesis coupled electron transport"/>
    <property type="evidence" value="ECO:0007669"/>
    <property type="project" value="TreeGrafter"/>
</dbReference>
<dbReference type="GO" id="GO:0005886">
    <property type="term" value="C:plasma membrane"/>
    <property type="evidence" value="ECO:0007669"/>
    <property type="project" value="UniProtKB-SubCell"/>
</dbReference>
<name>A0A411HNZ0_9GAMM</name>
<dbReference type="InterPro" id="IPR001505">
    <property type="entry name" value="Copper_CuA"/>
</dbReference>
<keyword evidence="11 17" id="KW-0472">Membrane</keyword>
<feature type="chain" id="PRO_5019349964" description="Cytochrome c oxidase subunit 2" evidence="18">
    <location>
        <begin position="25"/>
        <end position="302"/>
    </location>
</feature>
<reference evidence="21 22" key="1">
    <citation type="submission" date="2019-01" db="EMBL/GenBank/DDBJ databases">
        <title>Pseudolysobacter antarctica gen. nov., sp. nov., isolated from Fildes Peninsula, Antarctica.</title>
        <authorList>
            <person name="Wei Z."/>
            <person name="Peng F."/>
        </authorList>
    </citation>
    <scope>NUCLEOTIDE SEQUENCE [LARGE SCALE GENOMIC DNA]</scope>
    <source>
        <strain evidence="21 22">AQ6-296</strain>
    </source>
</reference>
<feature type="domain" description="Cytochrome oxidase subunit II copper A binding" evidence="19">
    <location>
        <begin position="122"/>
        <end position="274"/>
    </location>
</feature>
<evidence type="ECO:0000256" key="10">
    <source>
        <dbReference type="ARBA" id="ARBA00023008"/>
    </source>
</evidence>
<evidence type="ECO:0000256" key="2">
    <source>
        <dbReference type="ARBA" id="ARBA00007866"/>
    </source>
</evidence>
<dbReference type="Gene3D" id="1.10.287.90">
    <property type="match status" value="1"/>
</dbReference>
<gene>
    <name evidence="21" type="primary">coxB</name>
    <name evidence="21" type="ORF">ELE36_18530</name>
</gene>
<keyword evidence="10 15" id="KW-0186">Copper</keyword>
<evidence type="ECO:0000256" key="16">
    <source>
        <dbReference type="SAM" id="MobiDB-lite"/>
    </source>
</evidence>
<dbReference type="Pfam" id="PF00116">
    <property type="entry name" value="COX2"/>
    <property type="match status" value="1"/>
</dbReference>
<dbReference type="PRINTS" id="PR01166">
    <property type="entry name" value="CYCOXIDASEII"/>
</dbReference>
<organism evidence="21 22">
    <name type="scientific">Pseudolysobacter antarcticus</name>
    <dbReference type="NCBI Taxonomy" id="2511995"/>
    <lineage>
        <taxon>Bacteria</taxon>
        <taxon>Pseudomonadati</taxon>
        <taxon>Pseudomonadota</taxon>
        <taxon>Gammaproteobacteria</taxon>
        <taxon>Lysobacterales</taxon>
        <taxon>Rhodanobacteraceae</taxon>
        <taxon>Pseudolysobacter</taxon>
    </lineage>
</organism>
<evidence type="ECO:0000256" key="8">
    <source>
        <dbReference type="ARBA" id="ARBA00022982"/>
    </source>
</evidence>
<evidence type="ECO:0000256" key="9">
    <source>
        <dbReference type="ARBA" id="ARBA00022989"/>
    </source>
</evidence>
<evidence type="ECO:0000256" key="5">
    <source>
        <dbReference type="ARBA" id="ARBA00022692"/>
    </source>
</evidence>
<comment type="cofactor">
    <cofactor evidence="15">
        <name>Cu cation</name>
        <dbReference type="ChEBI" id="CHEBI:23378"/>
    </cofactor>
    <text evidence="15">Binds a copper A center.</text>
</comment>
<evidence type="ECO:0000256" key="13">
    <source>
        <dbReference type="ARBA" id="ARBA00047816"/>
    </source>
</evidence>
<dbReference type="InterPro" id="IPR008972">
    <property type="entry name" value="Cupredoxin"/>
</dbReference>
<keyword evidence="22" id="KW-1185">Reference proteome</keyword>
<evidence type="ECO:0000256" key="12">
    <source>
        <dbReference type="ARBA" id="ARBA00024688"/>
    </source>
</evidence>
<dbReference type="SUPFAM" id="SSF81464">
    <property type="entry name" value="Cytochrome c oxidase subunit II-like, transmembrane region"/>
    <property type="match status" value="1"/>
</dbReference>
<keyword evidence="9 17" id="KW-1133">Transmembrane helix</keyword>
<dbReference type="GO" id="GO:0004129">
    <property type="term" value="F:cytochrome-c oxidase activity"/>
    <property type="evidence" value="ECO:0007669"/>
    <property type="project" value="UniProtKB-EC"/>
</dbReference>
<dbReference type="SUPFAM" id="SSF49503">
    <property type="entry name" value="Cupredoxins"/>
    <property type="match status" value="1"/>
</dbReference>
<evidence type="ECO:0000313" key="21">
    <source>
        <dbReference type="EMBL" id="QBB72201.1"/>
    </source>
</evidence>
<keyword evidence="21" id="KW-0560">Oxidoreductase</keyword>
<evidence type="ECO:0000256" key="4">
    <source>
        <dbReference type="ARBA" id="ARBA00022660"/>
    </source>
</evidence>
<feature type="signal peptide" evidence="18">
    <location>
        <begin position="1"/>
        <end position="24"/>
    </location>
</feature>
<dbReference type="InterPro" id="IPR014222">
    <property type="entry name" value="Cyt_c_oxidase_su2"/>
</dbReference>
<dbReference type="OrthoDB" id="9781261at2"/>
<proteinExistence type="inferred from homology"/>
<keyword evidence="18" id="KW-0732">Signal</keyword>
<evidence type="ECO:0000256" key="15">
    <source>
        <dbReference type="RuleBase" id="RU004024"/>
    </source>
</evidence>
<dbReference type="KEGG" id="xbc:ELE36_18530"/>
<dbReference type="InterPro" id="IPR045187">
    <property type="entry name" value="CcO_II"/>
</dbReference>
<dbReference type="GO" id="GO:0016491">
    <property type="term" value="F:oxidoreductase activity"/>
    <property type="evidence" value="ECO:0007669"/>
    <property type="project" value="UniProtKB-KW"/>
</dbReference>
<dbReference type="NCBIfam" id="TIGR02866">
    <property type="entry name" value="CoxB"/>
    <property type="match status" value="1"/>
</dbReference>
<dbReference type="PROSITE" id="PS50999">
    <property type="entry name" value="COX2_TM"/>
    <property type="match status" value="1"/>
</dbReference>
<dbReference type="Proteomes" id="UP000291562">
    <property type="component" value="Chromosome"/>
</dbReference>
<evidence type="ECO:0000259" key="20">
    <source>
        <dbReference type="PROSITE" id="PS50999"/>
    </source>
</evidence>
<dbReference type="EC" id="7.1.1.9" evidence="15"/>
<accession>A0A411HNZ0</accession>
<keyword evidence="5 14" id="KW-0812">Transmembrane</keyword>
<comment type="catalytic activity">
    <reaction evidence="13 15">
        <text>4 Fe(II)-[cytochrome c] + O2 + 8 H(+)(in) = 4 Fe(III)-[cytochrome c] + 2 H2O + 4 H(+)(out)</text>
        <dbReference type="Rhea" id="RHEA:11436"/>
        <dbReference type="Rhea" id="RHEA-COMP:10350"/>
        <dbReference type="Rhea" id="RHEA-COMP:14399"/>
        <dbReference type="ChEBI" id="CHEBI:15377"/>
        <dbReference type="ChEBI" id="CHEBI:15378"/>
        <dbReference type="ChEBI" id="CHEBI:15379"/>
        <dbReference type="ChEBI" id="CHEBI:29033"/>
        <dbReference type="ChEBI" id="CHEBI:29034"/>
        <dbReference type="EC" id="7.1.1.9"/>
    </reaction>
</comment>
<comment type="subcellular location">
    <subcellularLocation>
        <location evidence="14">Cell membrane</location>
        <topology evidence="14">Multi-pass membrane protein</topology>
    </subcellularLocation>
    <subcellularLocation>
        <location evidence="1">Membrane</location>
        <topology evidence="1">Multi-pass membrane protein</topology>
    </subcellularLocation>
</comment>